<evidence type="ECO:0000256" key="1">
    <source>
        <dbReference type="SAM" id="Phobius"/>
    </source>
</evidence>
<evidence type="ECO:0000313" key="3">
    <source>
        <dbReference type="Proteomes" id="UP001443914"/>
    </source>
</evidence>
<reference evidence="2" key="1">
    <citation type="submission" date="2024-03" db="EMBL/GenBank/DDBJ databases">
        <title>WGS assembly of Saponaria officinalis var. Norfolk2.</title>
        <authorList>
            <person name="Jenkins J."/>
            <person name="Shu S."/>
            <person name="Grimwood J."/>
            <person name="Barry K."/>
            <person name="Goodstein D."/>
            <person name="Schmutz J."/>
            <person name="Leebens-Mack J."/>
            <person name="Osbourn A."/>
        </authorList>
    </citation>
    <scope>NUCLEOTIDE SEQUENCE [LARGE SCALE GENOMIC DNA]</scope>
    <source>
        <strain evidence="2">JIC</strain>
    </source>
</reference>
<keyword evidence="1" id="KW-1133">Transmembrane helix</keyword>
<feature type="transmembrane region" description="Helical" evidence="1">
    <location>
        <begin position="42"/>
        <end position="61"/>
    </location>
</feature>
<protein>
    <submittedName>
        <fullName evidence="2">Uncharacterized protein</fullName>
    </submittedName>
</protein>
<dbReference type="Proteomes" id="UP001443914">
    <property type="component" value="Unassembled WGS sequence"/>
</dbReference>
<organism evidence="2 3">
    <name type="scientific">Saponaria officinalis</name>
    <name type="common">Common soapwort</name>
    <name type="synonym">Lychnis saponaria</name>
    <dbReference type="NCBI Taxonomy" id="3572"/>
    <lineage>
        <taxon>Eukaryota</taxon>
        <taxon>Viridiplantae</taxon>
        <taxon>Streptophyta</taxon>
        <taxon>Embryophyta</taxon>
        <taxon>Tracheophyta</taxon>
        <taxon>Spermatophyta</taxon>
        <taxon>Magnoliopsida</taxon>
        <taxon>eudicotyledons</taxon>
        <taxon>Gunneridae</taxon>
        <taxon>Pentapetalae</taxon>
        <taxon>Caryophyllales</taxon>
        <taxon>Caryophyllaceae</taxon>
        <taxon>Caryophylleae</taxon>
        <taxon>Saponaria</taxon>
    </lineage>
</organism>
<keyword evidence="1" id="KW-0812">Transmembrane</keyword>
<evidence type="ECO:0000313" key="2">
    <source>
        <dbReference type="EMBL" id="KAK9748837.1"/>
    </source>
</evidence>
<keyword evidence="1" id="KW-0472">Membrane</keyword>
<keyword evidence="3" id="KW-1185">Reference proteome</keyword>
<accession>A0AAW1MWU1</accession>
<gene>
    <name evidence="2" type="ORF">RND81_02G084500</name>
</gene>
<dbReference type="EMBL" id="JBDFQZ010000002">
    <property type="protein sequence ID" value="KAK9748837.1"/>
    <property type="molecule type" value="Genomic_DNA"/>
</dbReference>
<sequence length="140" mass="15896">MRMFMVMNSCSFDYLLHSSHITMLVHMKVMGFVISKQLMDKISVFWMVVGLYAVFTFIHDYRLMKNVNLSRYHVSWKKLLNLVLQGFPAGGPASWEHSVSNVGFLELGVSQPVGRLLVHWPAGSTLVAGLFWVCKGCPSR</sequence>
<comment type="caution">
    <text evidence="2">The sequence shown here is derived from an EMBL/GenBank/DDBJ whole genome shotgun (WGS) entry which is preliminary data.</text>
</comment>
<dbReference type="AlphaFoldDB" id="A0AAW1MWU1"/>
<proteinExistence type="predicted"/>
<name>A0AAW1MWU1_SAPOF</name>